<dbReference type="PANTHER" id="PTHR43289">
    <property type="entry name" value="MITOGEN-ACTIVATED PROTEIN KINASE KINASE KINASE 20-RELATED"/>
    <property type="match status" value="1"/>
</dbReference>
<dbReference type="InterPro" id="IPR001932">
    <property type="entry name" value="PPM-type_phosphatase-like_dom"/>
</dbReference>
<dbReference type="GO" id="GO:0004674">
    <property type="term" value="F:protein serine/threonine kinase activity"/>
    <property type="evidence" value="ECO:0007669"/>
    <property type="project" value="TreeGrafter"/>
</dbReference>
<feature type="domain" description="PPM-type phosphatase" evidence="8">
    <location>
        <begin position="6"/>
        <end position="231"/>
    </location>
</feature>
<evidence type="ECO:0000256" key="1">
    <source>
        <dbReference type="ARBA" id="ARBA00022679"/>
    </source>
</evidence>
<evidence type="ECO:0000256" key="6">
    <source>
        <dbReference type="SAM" id="Phobius"/>
    </source>
</evidence>
<keyword evidence="6" id="KW-0472">Membrane</keyword>
<dbReference type="SUPFAM" id="SSF56112">
    <property type="entry name" value="Protein kinase-like (PK-like)"/>
    <property type="match status" value="1"/>
</dbReference>
<feature type="domain" description="Protein kinase" evidence="7">
    <location>
        <begin position="264"/>
        <end position="554"/>
    </location>
</feature>
<feature type="region of interest" description="Disordered" evidence="5">
    <location>
        <begin position="1"/>
        <end position="30"/>
    </location>
</feature>
<dbReference type="SMART" id="SM00220">
    <property type="entry name" value="S_TKc"/>
    <property type="match status" value="1"/>
</dbReference>
<keyword evidence="4" id="KW-0067">ATP-binding</keyword>
<sequence>MSFDLAWGQASDAGRKPPNEDRAGHAQGQGAEAGHGAIAAIADGVSRGGLGAEAASTVVGTLLRDYFATPGTWDTSVALDRVLLAHNQWLAGMNRRRSPAMGLSTLTALVLRGQTWTLAHVGDTRAYLLRGGLWQQLTTDHVLAHRDFAHQLTRSVGSDERLLVDYVQGDLLEGDRFVLLTDGVHGALPDPALRSLVATPGATPQAVADALVQAALAAGSRDHCTALVVQVQGASQATLHDRTRQAQALPVPPRLRTGDVIDGLRVLGTVSDTGTHLLYRVAETAPRSDGGADAVPAEPRHFALKALAPSRAHDAVERDMLAHEAWLAQRLQEGRAGRHLARLHAAPPAGEASAFYLLYDWLEGETLAPLLARSQPVDVARAVDWAIQAAQALGLLHRQSVIHRDIKPDNLHVGADGVLRVLDLGVALSGREPEATRLLHAGTPSYINPEQWPGYDAARRGEAAVPDAGGDLFALGVTLYQLLTQGRLPYGEVAPYQLGRYHRDPVPPSRLNPAVPIWLDHIVLKAVARAAPQRFETAEELVLALQRGASRPLPAPGATPLAARSRLAPWQVALAFSLLLNLLLVCLVLLLR</sequence>
<dbReference type="OrthoDB" id="9801841at2"/>
<dbReference type="RefSeq" id="WP_092939833.1">
    <property type="nucleotide sequence ID" value="NZ_FONX01000007.1"/>
</dbReference>
<dbReference type="Gene3D" id="1.10.510.10">
    <property type="entry name" value="Transferase(Phosphotransferase) domain 1"/>
    <property type="match status" value="1"/>
</dbReference>
<dbReference type="SUPFAM" id="SSF81606">
    <property type="entry name" value="PP2C-like"/>
    <property type="match status" value="1"/>
</dbReference>
<reference evidence="10" key="1">
    <citation type="submission" date="2016-10" db="EMBL/GenBank/DDBJ databases">
        <authorList>
            <person name="Varghese N."/>
            <person name="Submissions S."/>
        </authorList>
    </citation>
    <scope>NUCLEOTIDE SEQUENCE [LARGE SCALE GENOMIC DNA]</scope>
    <source>
        <strain evidence="10">DSM 27981</strain>
    </source>
</reference>
<dbReference type="SMART" id="SM00331">
    <property type="entry name" value="PP2C_SIG"/>
    <property type="match status" value="1"/>
</dbReference>
<accession>A0A1I2EJ78</accession>
<evidence type="ECO:0000259" key="8">
    <source>
        <dbReference type="PROSITE" id="PS51746"/>
    </source>
</evidence>
<feature type="compositionally biased region" description="Basic and acidic residues" evidence="5">
    <location>
        <begin position="13"/>
        <end position="24"/>
    </location>
</feature>
<dbReference type="InterPro" id="IPR011009">
    <property type="entry name" value="Kinase-like_dom_sf"/>
</dbReference>
<evidence type="ECO:0000256" key="2">
    <source>
        <dbReference type="ARBA" id="ARBA00022741"/>
    </source>
</evidence>
<dbReference type="PROSITE" id="PS50011">
    <property type="entry name" value="PROTEIN_KINASE_DOM"/>
    <property type="match status" value="1"/>
</dbReference>
<evidence type="ECO:0000256" key="3">
    <source>
        <dbReference type="ARBA" id="ARBA00022777"/>
    </source>
</evidence>
<keyword evidence="10" id="KW-1185">Reference proteome</keyword>
<gene>
    <name evidence="9" type="ORF">SAMN04489711_107160</name>
</gene>
<name>A0A1I2EJ78_9BURK</name>
<dbReference type="Proteomes" id="UP000199119">
    <property type="component" value="Unassembled WGS sequence"/>
</dbReference>
<dbReference type="InterPro" id="IPR000719">
    <property type="entry name" value="Prot_kinase_dom"/>
</dbReference>
<feature type="transmembrane region" description="Helical" evidence="6">
    <location>
        <begin position="570"/>
        <end position="591"/>
    </location>
</feature>
<evidence type="ECO:0000256" key="5">
    <source>
        <dbReference type="SAM" id="MobiDB-lite"/>
    </source>
</evidence>
<keyword evidence="3" id="KW-0418">Kinase</keyword>
<evidence type="ECO:0000313" key="9">
    <source>
        <dbReference type="EMBL" id="SFE92809.1"/>
    </source>
</evidence>
<dbReference type="Pfam" id="PF00069">
    <property type="entry name" value="Pkinase"/>
    <property type="match status" value="1"/>
</dbReference>
<keyword evidence="6" id="KW-0812">Transmembrane</keyword>
<dbReference type="STRING" id="1177982.SAMN04489711_107160"/>
<evidence type="ECO:0000259" key="7">
    <source>
        <dbReference type="PROSITE" id="PS50011"/>
    </source>
</evidence>
<dbReference type="Pfam" id="PF13672">
    <property type="entry name" value="PP2C_2"/>
    <property type="match status" value="1"/>
</dbReference>
<dbReference type="GO" id="GO:0005524">
    <property type="term" value="F:ATP binding"/>
    <property type="evidence" value="ECO:0007669"/>
    <property type="project" value="UniProtKB-KW"/>
</dbReference>
<dbReference type="SMART" id="SM00332">
    <property type="entry name" value="PP2Cc"/>
    <property type="match status" value="1"/>
</dbReference>
<organism evidence="9 10">
    <name type="scientific">Paracidovorax wautersii</name>
    <dbReference type="NCBI Taxonomy" id="1177982"/>
    <lineage>
        <taxon>Bacteria</taxon>
        <taxon>Pseudomonadati</taxon>
        <taxon>Pseudomonadota</taxon>
        <taxon>Betaproteobacteria</taxon>
        <taxon>Burkholderiales</taxon>
        <taxon>Comamonadaceae</taxon>
        <taxon>Paracidovorax</taxon>
    </lineage>
</organism>
<keyword evidence="2" id="KW-0547">Nucleotide-binding</keyword>
<dbReference type="EMBL" id="FONX01000007">
    <property type="protein sequence ID" value="SFE92809.1"/>
    <property type="molecule type" value="Genomic_DNA"/>
</dbReference>
<dbReference type="InterPro" id="IPR036457">
    <property type="entry name" value="PPM-type-like_dom_sf"/>
</dbReference>
<dbReference type="CDD" id="cd00143">
    <property type="entry name" value="PP2Cc"/>
    <property type="match status" value="1"/>
</dbReference>
<protein>
    <submittedName>
        <fullName evidence="9">Serine/threonine protein phosphatase PrpC</fullName>
    </submittedName>
</protein>
<evidence type="ECO:0000313" key="10">
    <source>
        <dbReference type="Proteomes" id="UP000199119"/>
    </source>
</evidence>
<evidence type="ECO:0000256" key="4">
    <source>
        <dbReference type="ARBA" id="ARBA00022840"/>
    </source>
</evidence>
<keyword evidence="6" id="KW-1133">Transmembrane helix</keyword>
<dbReference type="AlphaFoldDB" id="A0A1I2EJ78"/>
<keyword evidence="1" id="KW-0808">Transferase</keyword>
<dbReference type="PROSITE" id="PS51746">
    <property type="entry name" value="PPM_2"/>
    <property type="match status" value="1"/>
</dbReference>
<proteinExistence type="predicted"/>
<dbReference type="Gene3D" id="3.60.40.10">
    <property type="entry name" value="PPM-type phosphatase domain"/>
    <property type="match status" value="1"/>
</dbReference>
<dbReference type="PANTHER" id="PTHR43289:SF34">
    <property type="entry name" value="SERINE_THREONINE-PROTEIN KINASE YBDM-RELATED"/>
    <property type="match status" value="1"/>
</dbReference>
<dbReference type="CDD" id="cd14014">
    <property type="entry name" value="STKc_PknB_like"/>
    <property type="match status" value="1"/>
</dbReference>